<dbReference type="Proteomes" id="UP001164743">
    <property type="component" value="Chromosome 2A"/>
</dbReference>
<feature type="compositionally biased region" description="Acidic residues" evidence="9">
    <location>
        <begin position="498"/>
        <end position="512"/>
    </location>
</feature>
<comment type="subcellular location">
    <subcellularLocation>
        <location evidence="2">Cytoplasm</location>
    </subcellularLocation>
    <subcellularLocation>
        <location evidence="1">Nucleus</location>
    </subcellularLocation>
</comment>
<evidence type="ECO:0000259" key="10">
    <source>
        <dbReference type="Pfam" id="PF04981"/>
    </source>
</evidence>
<feature type="domain" description="60S ribosomal export protein NMD3 OB-fold" evidence="11">
    <location>
        <begin position="318"/>
        <end position="405"/>
    </location>
</feature>
<feature type="region of interest" description="Disordered" evidence="9">
    <location>
        <begin position="542"/>
        <end position="569"/>
    </location>
</feature>
<sequence>MEVDSDTTQYIPTVTQVGHVLCADCGTAIEPNSAGRCVSCLRNTIDITAEIPKQNTLSFCRNCSRYLSPPSAWLLAELESKELLAICLRRLKGLSKVRLVDAGFIWTEPHSKRLRVKLTVQQEVLTSTVLQQIFEVEYVVQHTQCPACCRLAAKNMWRALVQIRQKVNHKRTFLYLEQIILKHNADKDTVAIKESKDGLDFFYATRQHAVKMVEFLSAIAPVRSKSSEQLISADEKNSTANYKFTYSVELAPICKDDIVCLPPKLARSQGNISQLLACTRVGTSIHLVDPITLQYVDMSGVLYWKNPFPSLASLGQSIEFVVLDIEPTCHPPVTCGRFILADAQVSPVSSSMNDDVIFHTRTHMGGILKPGDTVRGYHLANSNFNDPSYDALNSSRIPEIILVRKTYPNRRKKNKPRHWKLKSIAIEANTTAEEHVGLGRGKIDAASKKSGKGTAEQAKVEAEYEMFLRDLEEDPELRQNVQLYKAQPTSKKLPADAMELEDGDNESVTETEMDDDDFPKIQLDELLDEMDGLNLNENASETIVENDDENPAKNSTEATSCRGKRTRKRAVMVSKNLSEIDAIFASRGPTNSTSSKKANARRPDSPGPSEGERRRASGRRGNGASDVKTHGSGDERRPKKNPSPHGRPGAKRKAEEDPPSHVEVLIDPSQSLLELTPNLTHSSKKQRNTKGLPSQIDLDDEQERAFRDSRGTRAKTEDGLLIYSVEELKIGLGQDTPDCPFDCQCCKIPSFHLTVVLFFYYSYLYSQFQSTFSVPRRFLI</sequence>
<dbReference type="PANTHER" id="PTHR12746:SF2">
    <property type="entry name" value="60S RIBOSOMAL EXPORT PROTEIN NMD3"/>
    <property type="match status" value="1"/>
</dbReference>
<feature type="domain" description="60S ribosomal export protein NMD3 SH3" evidence="12">
    <location>
        <begin position="253"/>
        <end position="299"/>
    </location>
</feature>
<dbReference type="InterPro" id="IPR013885">
    <property type="entry name" value="DUF1764_euk"/>
</dbReference>
<evidence type="ECO:0000313" key="14">
    <source>
        <dbReference type="Proteomes" id="UP001164743"/>
    </source>
</evidence>
<protein>
    <recommendedName>
        <fullName evidence="4">60S ribosomal export protein NMD3</fullName>
    </recommendedName>
</protein>
<reference evidence="13" key="1">
    <citation type="submission" date="2022-10" db="EMBL/GenBank/DDBJ databases">
        <title>Puccinia triticina Genome sequencing and assembly.</title>
        <authorList>
            <person name="Li C."/>
        </authorList>
    </citation>
    <scope>NUCLEOTIDE SEQUENCE</scope>
    <source>
        <strain evidence="13">Pt15</strain>
    </source>
</reference>
<evidence type="ECO:0000256" key="7">
    <source>
        <dbReference type="ARBA" id="ARBA00022927"/>
    </source>
</evidence>
<dbReference type="Pfam" id="PF21192">
    <property type="entry name" value="OB_NMD3"/>
    <property type="match status" value="1"/>
</dbReference>
<feature type="region of interest" description="Disordered" evidence="9">
    <location>
        <begin position="488"/>
        <end position="512"/>
    </location>
</feature>
<gene>
    <name evidence="13" type="ORF">PtA15_2A561</name>
</gene>
<organism evidence="13 14">
    <name type="scientific">Puccinia triticina</name>
    <dbReference type="NCBI Taxonomy" id="208348"/>
    <lineage>
        <taxon>Eukaryota</taxon>
        <taxon>Fungi</taxon>
        <taxon>Dikarya</taxon>
        <taxon>Basidiomycota</taxon>
        <taxon>Pucciniomycotina</taxon>
        <taxon>Pucciniomycetes</taxon>
        <taxon>Pucciniales</taxon>
        <taxon>Pucciniaceae</taxon>
        <taxon>Puccinia</taxon>
    </lineage>
</organism>
<dbReference type="EMBL" id="CP110422">
    <property type="protein sequence ID" value="WAQ82244.1"/>
    <property type="molecule type" value="Genomic_DNA"/>
</dbReference>
<evidence type="ECO:0000256" key="2">
    <source>
        <dbReference type="ARBA" id="ARBA00004496"/>
    </source>
</evidence>
<evidence type="ECO:0000256" key="1">
    <source>
        <dbReference type="ARBA" id="ARBA00004123"/>
    </source>
</evidence>
<evidence type="ECO:0000259" key="12">
    <source>
        <dbReference type="Pfam" id="PF21193"/>
    </source>
</evidence>
<keyword evidence="8" id="KW-0539">Nucleus</keyword>
<proteinExistence type="inferred from homology"/>
<evidence type="ECO:0000256" key="6">
    <source>
        <dbReference type="ARBA" id="ARBA00022490"/>
    </source>
</evidence>
<feature type="region of interest" description="Disordered" evidence="9">
    <location>
        <begin position="678"/>
        <end position="709"/>
    </location>
</feature>
<evidence type="ECO:0000256" key="4">
    <source>
        <dbReference type="ARBA" id="ARBA00017035"/>
    </source>
</evidence>
<evidence type="ECO:0000259" key="11">
    <source>
        <dbReference type="Pfam" id="PF21192"/>
    </source>
</evidence>
<dbReference type="InterPro" id="IPR048898">
    <property type="entry name" value="OB_NMD3"/>
</dbReference>
<evidence type="ECO:0000256" key="3">
    <source>
        <dbReference type="ARBA" id="ARBA00009794"/>
    </source>
</evidence>
<evidence type="ECO:0000256" key="9">
    <source>
        <dbReference type="SAM" id="MobiDB-lite"/>
    </source>
</evidence>
<dbReference type="Pfam" id="PF08576">
    <property type="entry name" value="DUF1764"/>
    <property type="match status" value="1"/>
</dbReference>
<keyword evidence="7" id="KW-0653">Protein transport</keyword>
<dbReference type="RefSeq" id="XP_053017799.1">
    <property type="nucleotide sequence ID" value="XM_053166593.1"/>
</dbReference>
<evidence type="ECO:0000256" key="8">
    <source>
        <dbReference type="ARBA" id="ARBA00023242"/>
    </source>
</evidence>
<name>A0ABY7CAS2_9BASI</name>
<accession>A0ABY7CAS2</accession>
<keyword evidence="6" id="KW-0963">Cytoplasm</keyword>
<evidence type="ECO:0000313" key="13">
    <source>
        <dbReference type="EMBL" id="WAQ82244.1"/>
    </source>
</evidence>
<keyword evidence="5" id="KW-0813">Transport</keyword>
<feature type="compositionally biased region" description="Basic and acidic residues" evidence="9">
    <location>
        <begin position="627"/>
        <end position="637"/>
    </location>
</feature>
<dbReference type="Pfam" id="PF21193">
    <property type="entry name" value="NMD_SH3"/>
    <property type="match status" value="1"/>
</dbReference>
<evidence type="ECO:0000256" key="5">
    <source>
        <dbReference type="ARBA" id="ARBA00022448"/>
    </source>
</evidence>
<dbReference type="PANTHER" id="PTHR12746">
    <property type="entry name" value="NONSENSE-MEDIATED MRNA DECAY PROTEIN 3"/>
    <property type="match status" value="1"/>
</dbReference>
<keyword evidence="14" id="KW-1185">Reference proteome</keyword>
<dbReference type="InterPro" id="IPR007064">
    <property type="entry name" value="Nmd3_N"/>
</dbReference>
<dbReference type="InterPro" id="IPR048899">
    <property type="entry name" value="NMD_SH3"/>
</dbReference>
<feature type="compositionally biased region" description="Polar residues" evidence="9">
    <location>
        <begin position="588"/>
        <end position="597"/>
    </location>
</feature>
<feature type="region of interest" description="Disordered" evidence="9">
    <location>
        <begin position="584"/>
        <end position="661"/>
    </location>
</feature>
<dbReference type="Pfam" id="PF04981">
    <property type="entry name" value="NMD3"/>
    <property type="match status" value="1"/>
</dbReference>
<comment type="similarity">
    <text evidence="3">Belongs to the NMD3 family.</text>
</comment>
<feature type="domain" description="Nmd3 N-terminal" evidence="10">
    <location>
        <begin position="22"/>
        <end position="250"/>
    </location>
</feature>
<dbReference type="GeneID" id="77807488"/>
<dbReference type="InterPro" id="IPR039768">
    <property type="entry name" value="Nmd3"/>
</dbReference>